<comment type="subunit">
    <text evidence="4">Homodimer.</text>
</comment>
<reference evidence="20 21" key="1">
    <citation type="journal article" date="2010" name="J. Bacteriol.">
        <title>Genome sequences of Pelagibaca bermudensis HTCC2601T and Maritimibacter alkaliphilus HTCC2654T, the type strains of two marine Roseobacter genera.</title>
        <authorList>
            <person name="Thrash J.C."/>
            <person name="Cho J.C."/>
            <person name="Ferriera S."/>
            <person name="Johnson J."/>
            <person name="Vergin K.L."/>
            <person name="Giovannoni S.J."/>
        </authorList>
    </citation>
    <scope>NUCLEOTIDE SEQUENCE [LARGE SCALE GENOMIC DNA]</scope>
    <source>
        <strain evidence="20 21">HTCC2654</strain>
    </source>
</reference>
<keyword evidence="6" id="KW-0963">Cytoplasm</keyword>
<keyword evidence="21" id="KW-1185">Reference proteome</keyword>
<evidence type="ECO:0000256" key="11">
    <source>
        <dbReference type="ARBA" id="ARBA00023160"/>
    </source>
</evidence>
<evidence type="ECO:0000256" key="16">
    <source>
        <dbReference type="ARBA" id="ARBA00048121"/>
    </source>
</evidence>
<evidence type="ECO:0000313" key="21">
    <source>
        <dbReference type="Proteomes" id="UP000002931"/>
    </source>
</evidence>
<evidence type="ECO:0000256" key="10">
    <source>
        <dbReference type="ARBA" id="ARBA00023098"/>
    </source>
</evidence>
<evidence type="ECO:0000259" key="19">
    <source>
        <dbReference type="PROSITE" id="PS52004"/>
    </source>
</evidence>
<dbReference type="PANTHER" id="PTHR11712">
    <property type="entry name" value="POLYKETIDE SYNTHASE-RELATED"/>
    <property type="match status" value="1"/>
</dbReference>
<dbReference type="STRING" id="314271.RB2654_18273"/>
<dbReference type="GO" id="GO:0006633">
    <property type="term" value="P:fatty acid biosynthetic process"/>
    <property type="evidence" value="ECO:0007669"/>
    <property type="project" value="UniProtKB-KW"/>
</dbReference>
<dbReference type="PANTHER" id="PTHR11712:SF306">
    <property type="entry name" value="3-OXOACYL-[ACYL-CARRIER-PROTEIN] SYNTHASE 1"/>
    <property type="match status" value="1"/>
</dbReference>
<dbReference type="InterPro" id="IPR016039">
    <property type="entry name" value="Thiolase-like"/>
</dbReference>
<evidence type="ECO:0000256" key="2">
    <source>
        <dbReference type="ARBA" id="ARBA00005194"/>
    </source>
</evidence>
<evidence type="ECO:0000256" key="15">
    <source>
        <dbReference type="ARBA" id="ARBA00042143"/>
    </source>
</evidence>
<dbReference type="InterPro" id="IPR018201">
    <property type="entry name" value="Ketoacyl_synth_AS"/>
</dbReference>
<evidence type="ECO:0000256" key="12">
    <source>
        <dbReference type="ARBA" id="ARBA00023315"/>
    </source>
</evidence>
<comment type="subcellular location">
    <subcellularLocation>
        <location evidence="1">Cytoplasm</location>
    </subcellularLocation>
</comment>
<dbReference type="SUPFAM" id="SSF53901">
    <property type="entry name" value="Thiolase-like"/>
    <property type="match status" value="2"/>
</dbReference>
<dbReference type="Pfam" id="PF00109">
    <property type="entry name" value="ketoacyl-synt"/>
    <property type="match status" value="1"/>
</dbReference>
<keyword evidence="8 18" id="KW-0808">Transferase</keyword>
<dbReference type="eggNOG" id="COG0304">
    <property type="taxonomic scope" value="Bacteria"/>
</dbReference>
<dbReference type="InterPro" id="IPR014031">
    <property type="entry name" value="Ketoacyl_synth_C"/>
</dbReference>
<dbReference type="InterPro" id="IPR000794">
    <property type="entry name" value="Beta-ketoacyl_synthase"/>
</dbReference>
<keyword evidence="12" id="KW-0012">Acyltransferase</keyword>
<evidence type="ECO:0000256" key="17">
    <source>
        <dbReference type="ARBA" id="ARBA00048506"/>
    </source>
</evidence>
<evidence type="ECO:0000313" key="20">
    <source>
        <dbReference type="EMBL" id="EAQ10492.1"/>
    </source>
</evidence>
<keyword evidence="9" id="KW-0276">Fatty acid metabolism</keyword>
<evidence type="ECO:0000256" key="9">
    <source>
        <dbReference type="ARBA" id="ARBA00022832"/>
    </source>
</evidence>
<dbReference type="Gene3D" id="3.40.47.10">
    <property type="match status" value="2"/>
</dbReference>
<comment type="catalytic activity">
    <reaction evidence="17">
        <text>a fatty acyl-[ACP] + malonyl-[ACP] + H(+) = a 3-oxoacyl-[ACP] + holo-[ACP] + CO2</text>
        <dbReference type="Rhea" id="RHEA:22836"/>
        <dbReference type="Rhea" id="RHEA-COMP:9623"/>
        <dbReference type="Rhea" id="RHEA-COMP:9685"/>
        <dbReference type="Rhea" id="RHEA-COMP:9916"/>
        <dbReference type="Rhea" id="RHEA-COMP:14125"/>
        <dbReference type="ChEBI" id="CHEBI:15378"/>
        <dbReference type="ChEBI" id="CHEBI:16526"/>
        <dbReference type="ChEBI" id="CHEBI:64479"/>
        <dbReference type="ChEBI" id="CHEBI:78449"/>
        <dbReference type="ChEBI" id="CHEBI:78776"/>
        <dbReference type="ChEBI" id="CHEBI:138651"/>
        <dbReference type="EC" id="2.3.1.41"/>
    </reaction>
    <physiologicalReaction direction="left-to-right" evidence="17">
        <dbReference type="Rhea" id="RHEA:22837"/>
    </physiologicalReaction>
</comment>
<comment type="caution">
    <text evidence="20">The sequence shown here is derived from an EMBL/GenBank/DDBJ whole genome shotgun (WGS) entry which is preliminary data.</text>
</comment>
<evidence type="ECO:0000256" key="1">
    <source>
        <dbReference type="ARBA" id="ARBA00004496"/>
    </source>
</evidence>
<dbReference type="OrthoDB" id="9808669at2"/>
<dbReference type="EC" id="2.3.1.41" evidence="5"/>
<evidence type="ECO:0000256" key="14">
    <source>
        <dbReference type="ARBA" id="ARBA00041620"/>
    </source>
</evidence>
<comment type="pathway">
    <text evidence="2">Lipid metabolism; fatty acid biosynthesis.</text>
</comment>
<name>A3VMN9_9RHOB</name>
<protein>
    <recommendedName>
        <fullName evidence="13">3-oxoacyl-[acyl-carrier-protein] synthase 1</fullName>
        <ecNumber evidence="5">2.3.1.41</ecNumber>
    </recommendedName>
    <alternativeName>
        <fullName evidence="14">3-oxoacyl-[acyl-carrier-protein] synthase I</fullName>
    </alternativeName>
    <alternativeName>
        <fullName evidence="15">Beta-ketoacyl-ACP synthase I</fullName>
    </alternativeName>
</protein>
<dbReference type="Proteomes" id="UP000002931">
    <property type="component" value="Unassembled WGS sequence"/>
</dbReference>
<dbReference type="InterPro" id="IPR020841">
    <property type="entry name" value="PKS_Beta-ketoAc_synthase_dom"/>
</dbReference>
<gene>
    <name evidence="20" type="ORF">RB2654_18273</name>
</gene>
<dbReference type="AlphaFoldDB" id="A3VMN9"/>
<evidence type="ECO:0000256" key="8">
    <source>
        <dbReference type="ARBA" id="ARBA00022679"/>
    </source>
</evidence>
<dbReference type="RefSeq" id="WP_008334238.1">
    <property type="nucleotide sequence ID" value="NZ_CH902578.1"/>
</dbReference>
<accession>A3VMN9</accession>
<dbReference type="CDD" id="cd00834">
    <property type="entry name" value="KAS_I_II"/>
    <property type="match status" value="1"/>
</dbReference>
<evidence type="ECO:0000256" key="4">
    <source>
        <dbReference type="ARBA" id="ARBA00011738"/>
    </source>
</evidence>
<keyword evidence="11" id="KW-0275">Fatty acid biosynthesis</keyword>
<dbReference type="PROSITE" id="PS00606">
    <property type="entry name" value="KS3_1"/>
    <property type="match status" value="1"/>
</dbReference>
<dbReference type="NCBIfam" id="NF005589">
    <property type="entry name" value="PRK07314.1"/>
    <property type="match status" value="1"/>
</dbReference>
<organism evidence="20 21">
    <name type="scientific">Maritimibacter alkaliphilus HTCC2654</name>
    <dbReference type="NCBI Taxonomy" id="314271"/>
    <lineage>
        <taxon>Bacteria</taxon>
        <taxon>Pseudomonadati</taxon>
        <taxon>Pseudomonadota</taxon>
        <taxon>Alphaproteobacteria</taxon>
        <taxon>Rhodobacterales</taxon>
        <taxon>Roseobacteraceae</taxon>
        <taxon>Maritimibacter</taxon>
    </lineage>
</organism>
<sequence length="409" mass="42383">MQRVVVTGLGVVSPIGLNTEEVTQSLKAGRSGITANADMAEYGFRSQIAGAVDIDLKENVDKRALRFMGPGAAYAYLAMGQAIADAGLDDSDVVNERTGLIAGSGGPSTSSMFQAHQTVLKSGSPKRIGPLAVPKCMSSTISANLATQYKIKGINYSITSACSTSLHCIGSAAEQIMMGKQDVMFAGGAEELDWTLSCLFDAMGAMSSKFNDTPDKASRAFDKDRDGFVIAGGGGIVVLESLDHALARGAKIYGEVTGFAATSDGHDMVAPSGEGGERAMRLALSTLPEGRKVGYINAHGTSTPVGDVGEVEAVRRVFGEGSTPLISSTKSMTGHAQGAAGAMEAIFSILMLDQHFITPSINVETLDPAIHEGEIATTLVENAGLDTVMTNSFGFGGTNGSMLISKYNG</sequence>
<dbReference type="FunFam" id="3.40.47.10:FF:000006">
    <property type="entry name" value="3-oxoacyl-[acyl-carrier-protein] synthase I"/>
    <property type="match status" value="1"/>
</dbReference>
<evidence type="ECO:0000256" key="7">
    <source>
        <dbReference type="ARBA" id="ARBA00022516"/>
    </source>
</evidence>
<evidence type="ECO:0000256" key="3">
    <source>
        <dbReference type="ARBA" id="ARBA00008467"/>
    </source>
</evidence>
<dbReference type="Pfam" id="PF02801">
    <property type="entry name" value="Ketoacyl-synt_C"/>
    <property type="match status" value="1"/>
</dbReference>
<evidence type="ECO:0000256" key="5">
    <source>
        <dbReference type="ARBA" id="ARBA00013191"/>
    </source>
</evidence>
<comment type="similarity">
    <text evidence="3 18">Belongs to the thiolase-like superfamily. Beta-ketoacyl-ACP synthases family.</text>
</comment>
<dbReference type="GO" id="GO:0005829">
    <property type="term" value="C:cytosol"/>
    <property type="evidence" value="ECO:0007669"/>
    <property type="project" value="TreeGrafter"/>
</dbReference>
<evidence type="ECO:0000256" key="13">
    <source>
        <dbReference type="ARBA" id="ARBA00039450"/>
    </source>
</evidence>
<keyword evidence="7" id="KW-0444">Lipid biosynthesis</keyword>
<proteinExistence type="inferred from homology"/>
<keyword evidence="10" id="KW-0443">Lipid metabolism</keyword>
<evidence type="ECO:0000256" key="18">
    <source>
        <dbReference type="RuleBase" id="RU003694"/>
    </source>
</evidence>
<dbReference type="EMBL" id="AAMT01000035">
    <property type="protein sequence ID" value="EAQ10492.1"/>
    <property type="molecule type" value="Genomic_DNA"/>
</dbReference>
<dbReference type="InterPro" id="IPR014030">
    <property type="entry name" value="Ketoacyl_synth_N"/>
</dbReference>
<comment type="catalytic activity">
    <reaction evidence="16">
        <text>(3Z)-decenoyl-[ACP] + malonyl-[ACP] + H(+) = 3-oxo-(5Z)-dodecenoyl-[ACP] + holo-[ACP] + CO2</text>
        <dbReference type="Rhea" id="RHEA:54940"/>
        <dbReference type="Rhea" id="RHEA-COMP:9623"/>
        <dbReference type="Rhea" id="RHEA-COMP:9685"/>
        <dbReference type="Rhea" id="RHEA-COMP:9927"/>
        <dbReference type="Rhea" id="RHEA-COMP:14042"/>
        <dbReference type="ChEBI" id="CHEBI:15378"/>
        <dbReference type="ChEBI" id="CHEBI:16526"/>
        <dbReference type="ChEBI" id="CHEBI:64479"/>
        <dbReference type="ChEBI" id="CHEBI:78449"/>
        <dbReference type="ChEBI" id="CHEBI:78798"/>
        <dbReference type="ChEBI" id="CHEBI:138410"/>
    </reaction>
    <physiologicalReaction direction="left-to-right" evidence="16">
        <dbReference type="Rhea" id="RHEA:54941"/>
    </physiologicalReaction>
</comment>
<dbReference type="SMART" id="SM00825">
    <property type="entry name" value="PKS_KS"/>
    <property type="match status" value="1"/>
</dbReference>
<dbReference type="HOGENOM" id="CLU_000022_69_2_5"/>
<feature type="domain" description="Ketosynthase family 3 (KS3)" evidence="19">
    <location>
        <begin position="1"/>
        <end position="406"/>
    </location>
</feature>
<dbReference type="PROSITE" id="PS52004">
    <property type="entry name" value="KS3_2"/>
    <property type="match status" value="1"/>
</dbReference>
<evidence type="ECO:0000256" key="6">
    <source>
        <dbReference type="ARBA" id="ARBA00022490"/>
    </source>
</evidence>
<dbReference type="GO" id="GO:0004315">
    <property type="term" value="F:3-oxoacyl-[acyl-carrier-protein] synthase activity"/>
    <property type="evidence" value="ECO:0007669"/>
    <property type="project" value="UniProtKB-EC"/>
</dbReference>